<evidence type="ECO:0000256" key="4">
    <source>
        <dbReference type="ARBA" id="ARBA00023002"/>
    </source>
</evidence>
<accession>A0AAD2CK34</accession>
<organism evidence="5 6">
    <name type="scientific">Cylindrotheca closterium</name>
    <dbReference type="NCBI Taxonomy" id="2856"/>
    <lineage>
        <taxon>Eukaryota</taxon>
        <taxon>Sar</taxon>
        <taxon>Stramenopiles</taxon>
        <taxon>Ochrophyta</taxon>
        <taxon>Bacillariophyta</taxon>
        <taxon>Bacillariophyceae</taxon>
        <taxon>Bacillariophycidae</taxon>
        <taxon>Bacillariales</taxon>
        <taxon>Bacillariaceae</taxon>
        <taxon>Cylindrotheca</taxon>
    </lineage>
</organism>
<dbReference type="Proteomes" id="UP001295423">
    <property type="component" value="Unassembled WGS sequence"/>
</dbReference>
<dbReference type="SUPFAM" id="SSF51735">
    <property type="entry name" value="NAD(P)-binding Rossmann-fold domains"/>
    <property type="match status" value="1"/>
</dbReference>
<dbReference type="PANTHER" id="PTHR15104:SF0">
    <property type="entry name" value="DIHYDROPTERIDINE REDUCTASE"/>
    <property type="match status" value="1"/>
</dbReference>
<dbReference type="GO" id="GO:0005737">
    <property type="term" value="C:cytoplasm"/>
    <property type="evidence" value="ECO:0007669"/>
    <property type="project" value="TreeGrafter"/>
</dbReference>
<evidence type="ECO:0000256" key="2">
    <source>
        <dbReference type="ARBA" id="ARBA00011738"/>
    </source>
</evidence>
<dbReference type="GO" id="GO:0006559">
    <property type="term" value="P:L-phenylalanine catabolic process"/>
    <property type="evidence" value="ECO:0007669"/>
    <property type="project" value="TreeGrafter"/>
</dbReference>
<evidence type="ECO:0000256" key="1">
    <source>
        <dbReference type="ARBA" id="ARBA00006484"/>
    </source>
</evidence>
<dbReference type="InterPro" id="IPR036291">
    <property type="entry name" value="NAD(P)-bd_dom_sf"/>
</dbReference>
<reference evidence="5" key="1">
    <citation type="submission" date="2023-08" db="EMBL/GenBank/DDBJ databases">
        <authorList>
            <person name="Audoor S."/>
            <person name="Bilcke G."/>
        </authorList>
    </citation>
    <scope>NUCLEOTIDE SEQUENCE</scope>
</reference>
<dbReference type="Gene3D" id="3.40.50.720">
    <property type="entry name" value="NAD(P)-binding Rossmann-like Domain"/>
    <property type="match status" value="1"/>
</dbReference>
<dbReference type="AlphaFoldDB" id="A0AAD2CK34"/>
<evidence type="ECO:0000313" key="6">
    <source>
        <dbReference type="Proteomes" id="UP001295423"/>
    </source>
</evidence>
<keyword evidence="6" id="KW-1185">Reference proteome</keyword>
<dbReference type="EMBL" id="CAKOGP040000557">
    <property type="protein sequence ID" value="CAJ1936644.1"/>
    <property type="molecule type" value="Genomic_DNA"/>
</dbReference>
<keyword evidence="3" id="KW-0521">NADP</keyword>
<gene>
    <name evidence="5" type="ORF">CYCCA115_LOCUS5295</name>
</gene>
<keyword evidence="4" id="KW-0560">Oxidoreductase</keyword>
<protein>
    <submittedName>
        <fullName evidence="5">Uncharacterized protein</fullName>
    </submittedName>
</protein>
<comment type="similarity">
    <text evidence="1">Belongs to the short-chain dehydrogenases/reductases (SDR) family.</text>
</comment>
<dbReference type="GO" id="GO:0006729">
    <property type="term" value="P:tetrahydrobiopterin biosynthetic process"/>
    <property type="evidence" value="ECO:0007669"/>
    <property type="project" value="TreeGrafter"/>
</dbReference>
<dbReference type="PANTHER" id="PTHR15104">
    <property type="entry name" value="DIHYDROPTERIDINE REDUCTASE"/>
    <property type="match status" value="1"/>
</dbReference>
<comment type="subunit">
    <text evidence="2">Homodimer.</text>
</comment>
<dbReference type="GO" id="GO:0070404">
    <property type="term" value="F:NADH binding"/>
    <property type="evidence" value="ECO:0007669"/>
    <property type="project" value="TreeGrafter"/>
</dbReference>
<name>A0AAD2CK34_9STRA</name>
<dbReference type="GO" id="GO:0004155">
    <property type="term" value="F:6,7-dihydropteridine reductase activity"/>
    <property type="evidence" value="ECO:0007669"/>
    <property type="project" value="TreeGrafter"/>
</dbReference>
<comment type="caution">
    <text evidence="5">The sequence shown here is derived from an EMBL/GenBank/DDBJ whole genome shotgun (WGS) entry which is preliminary data.</text>
</comment>
<evidence type="ECO:0000256" key="3">
    <source>
        <dbReference type="ARBA" id="ARBA00022857"/>
    </source>
</evidence>
<proteinExistence type="inferred from homology"/>
<evidence type="ECO:0000313" key="5">
    <source>
        <dbReference type="EMBL" id="CAJ1936644.1"/>
    </source>
</evidence>
<sequence>MRSVLSRKVAPRLQCIISRNATSSTPIREGVGSGSLNRRMVSSYTEDFDSDQKTALVLGSSGVLGKTLTKHLSRNLGMSVIGADVVAGEDESSLDAFVPIPTLDDKHPGLGEMTEALAIGLCEVLADGRDIDTIICAAGSWQSDPTAPNTASSDKDFIAGARSFGDNIDAMMAANLYPVLAAGYAANRFMAEEGLFVVIGATAALSPTPGMLGYGLGKSGAHHFVQTLGEISGKSATTKSRRRKARKLRQNNEYLDTLSVVGILPTTIDTPSNRESMSDHDFSQWTQPEDIAMEIGTWIKLPSMRPHSGGLVKVFPNKSGGASFNLVR</sequence>
<dbReference type="GO" id="GO:0070402">
    <property type="term" value="F:NADPH binding"/>
    <property type="evidence" value="ECO:0007669"/>
    <property type="project" value="TreeGrafter"/>
</dbReference>